<dbReference type="Pfam" id="PF14028">
    <property type="entry name" value="Lant_dehydr_C"/>
    <property type="match status" value="1"/>
</dbReference>
<keyword evidence="4" id="KW-1185">Reference proteome</keyword>
<organism evidence="3 4">
    <name type="scientific">Marinactinospora thermotolerans DSM 45154</name>
    <dbReference type="NCBI Taxonomy" id="1122192"/>
    <lineage>
        <taxon>Bacteria</taxon>
        <taxon>Bacillati</taxon>
        <taxon>Actinomycetota</taxon>
        <taxon>Actinomycetes</taxon>
        <taxon>Streptosporangiales</taxon>
        <taxon>Nocardiopsidaceae</taxon>
        <taxon>Marinactinospora</taxon>
    </lineage>
</organism>
<dbReference type="STRING" id="1122192.SAMN02745673_02996"/>
<dbReference type="Pfam" id="PF04738">
    <property type="entry name" value="Lant_dehydr_N"/>
    <property type="match status" value="1"/>
</dbReference>
<feature type="domain" description="Lantibiotic dehydratase N-terminal" evidence="1">
    <location>
        <begin position="2"/>
        <end position="222"/>
    </location>
</feature>
<evidence type="ECO:0000313" key="4">
    <source>
        <dbReference type="Proteomes" id="UP000190637"/>
    </source>
</evidence>
<evidence type="ECO:0000259" key="2">
    <source>
        <dbReference type="Pfam" id="PF14028"/>
    </source>
</evidence>
<dbReference type="EMBL" id="FUWS01000007">
    <property type="protein sequence ID" value="SKA19579.1"/>
    <property type="molecule type" value="Genomic_DNA"/>
</dbReference>
<dbReference type="InterPro" id="IPR006827">
    <property type="entry name" value="Lant_deHydtase_N"/>
</dbReference>
<accession>A0A1T4RUD2</accession>
<gene>
    <name evidence="3" type="ORF">SAMN02745673_02996</name>
</gene>
<sequence length="557" mass="60526">MVANGSYTAGAMAGRFAHLLGLERELAGLHAERGDGPLTAHLFFQPYAARSGNVARTPLLAPRAVAVGCFPVERDGAGDPVDLGDLAVGATGERLYLALASTGREVRVIRPTMLNIVTEAPNIARFLAAVSMSGVRPWAPWQWGRLDALPHLPRVRRGRSVLAPARWRPDPTLCDPALPERAWERALAAWRERLGVPDVLRVSALDRHLDLDLGAPMHRRLLRAQLRERAVPLLQESPLADPAESGWSDGHAAEVVVPLLSLRPGPPAPAPARLAPRVAHPPGGEWLYAKVYVARDRMDALLVRDLPAFLSTVEADVDRWFFLRYVDPAPHLRLRLHGRPERLLSAVLPALHAWAAAVTERGVIRKVVLDTYEPEVLRYGGPDAIEYAERLFDADSRVVAGQLAARARGVTAPPLETLAAMNHAELLRGLGEWDWCGWVLDTYPIELQKEVAPTVRRTAAPLADPDRCRRLAGPPGRADELFAHWPARAAAARAYGRALGIGGSKRPSPAAATAVAGLLHMHANRLLGMDPAAERRSYGLLRSAVRTRVGRTGGGAR</sequence>
<name>A0A1T4RUD2_9ACTN</name>
<dbReference type="InterPro" id="IPR023809">
    <property type="entry name" value="Thiopep_bacteriocin_synth_dom"/>
</dbReference>
<dbReference type="AlphaFoldDB" id="A0A1T4RUD2"/>
<evidence type="ECO:0000259" key="1">
    <source>
        <dbReference type="Pfam" id="PF04738"/>
    </source>
</evidence>
<reference evidence="3 4" key="1">
    <citation type="submission" date="2017-02" db="EMBL/GenBank/DDBJ databases">
        <authorList>
            <person name="Peterson S.W."/>
        </authorList>
    </citation>
    <scope>NUCLEOTIDE SEQUENCE [LARGE SCALE GENOMIC DNA]</scope>
    <source>
        <strain evidence="3 4">DSM 45154</strain>
    </source>
</reference>
<feature type="domain" description="Thiopeptide-type bacteriocin biosynthesis" evidence="2">
    <location>
        <begin position="286"/>
        <end position="545"/>
    </location>
</feature>
<protein>
    <submittedName>
        <fullName evidence="3">Thiopeptide-type bacteriocin biosynthesis domain-containing protein</fullName>
    </submittedName>
</protein>
<evidence type="ECO:0000313" key="3">
    <source>
        <dbReference type="EMBL" id="SKA19579.1"/>
    </source>
</evidence>
<dbReference type="Proteomes" id="UP000190637">
    <property type="component" value="Unassembled WGS sequence"/>
</dbReference>
<proteinExistence type="predicted"/>
<dbReference type="NCBIfam" id="TIGR03891">
    <property type="entry name" value="thiopep_ocin"/>
    <property type="match status" value="1"/>
</dbReference>